<comment type="caution">
    <text evidence="3">The sequence shown here is derived from an EMBL/GenBank/DDBJ whole genome shotgun (WGS) entry which is preliminary data.</text>
</comment>
<keyword evidence="2" id="KW-0175">Coiled coil</keyword>
<evidence type="ECO:0000256" key="2">
    <source>
        <dbReference type="SAM" id="Coils"/>
    </source>
</evidence>
<keyword evidence="4" id="KW-1185">Reference proteome</keyword>
<evidence type="ECO:0000313" key="4">
    <source>
        <dbReference type="Proteomes" id="UP000664417"/>
    </source>
</evidence>
<gene>
    <name evidence="3" type="ORF">J3U88_19765</name>
</gene>
<evidence type="ECO:0000256" key="1">
    <source>
        <dbReference type="ARBA" id="ARBA00043985"/>
    </source>
</evidence>
<sequence>MKLLWQRMQRATTAKAHAAVDRMEDPIHMLDQVVREKGQALNQARVGLKQASFWVRRINEQVDKEQKTIADMEQVAVAALKQNQKDAARQAVIRKQEAEQRLSDLNGQQERAQKTLERQQQQCNQMEQHLVQLRERRMLLRQRAMFVQSARACNSSEWTVDESAEAIFERMEERIGMAEAMVGDEPCDMGGDDTRMLDNFVKDQKVEAELLRLESIQIEH</sequence>
<proteinExistence type="inferred from homology"/>
<dbReference type="Proteomes" id="UP000664417">
    <property type="component" value="Unassembled WGS sequence"/>
</dbReference>
<dbReference type="AlphaFoldDB" id="A0A8J7QHP5"/>
<organism evidence="3 4">
    <name type="scientific">Acanthopleuribacter pedis</name>
    <dbReference type="NCBI Taxonomy" id="442870"/>
    <lineage>
        <taxon>Bacteria</taxon>
        <taxon>Pseudomonadati</taxon>
        <taxon>Acidobacteriota</taxon>
        <taxon>Holophagae</taxon>
        <taxon>Acanthopleuribacterales</taxon>
        <taxon>Acanthopleuribacteraceae</taxon>
        <taxon>Acanthopleuribacter</taxon>
    </lineage>
</organism>
<reference evidence="3" key="1">
    <citation type="submission" date="2021-03" db="EMBL/GenBank/DDBJ databases">
        <authorList>
            <person name="Wang G."/>
        </authorList>
    </citation>
    <scope>NUCLEOTIDE SEQUENCE</scope>
    <source>
        <strain evidence="3">KCTC 12899</strain>
    </source>
</reference>
<dbReference type="InterPro" id="IPR007157">
    <property type="entry name" value="PspA_VIPP1"/>
</dbReference>
<dbReference type="PANTHER" id="PTHR31088:SF6">
    <property type="entry name" value="PHAGE SHOCK PROTEIN A"/>
    <property type="match status" value="1"/>
</dbReference>
<comment type="similarity">
    <text evidence="1">Belongs to the PspA/Vipp/IM30 family.</text>
</comment>
<dbReference type="PANTHER" id="PTHR31088">
    <property type="entry name" value="MEMBRANE-ASSOCIATED PROTEIN VIPP1, CHLOROPLASTIC"/>
    <property type="match status" value="1"/>
</dbReference>
<evidence type="ECO:0000313" key="3">
    <source>
        <dbReference type="EMBL" id="MBO1320726.1"/>
    </source>
</evidence>
<protein>
    <submittedName>
        <fullName evidence="3">PspA/IM30 family protein</fullName>
    </submittedName>
</protein>
<accession>A0A8J7QHP5</accession>
<dbReference type="Pfam" id="PF04012">
    <property type="entry name" value="PspA_IM30"/>
    <property type="match status" value="1"/>
</dbReference>
<dbReference type="RefSeq" id="WP_207860680.1">
    <property type="nucleotide sequence ID" value="NZ_JAFREP010000019.1"/>
</dbReference>
<dbReference type="EMBL" id="JAFREP010000019">
    <property type="protein sequence ID" value="MBO1320726.1"/>
    <property type="molecule type" value="Genomic_DNA"/>
</dbReference>
<name>A0A8J7QHP5_9BACT</name>
<feature type="coiled-coil region" evidence="2">
    <location>
        <begin position="55"/>
        <end position="143"/>
    </location>
</feature>